<feature type="compositionally biased region" description="Pro residues" evidence="1">
    <location>
        <begin position="64"/>
        <end position="73"/>
    </location>
</feature>
<accession>A0AAV4PHZ6</accession>
<keyword evidence="3" id="KW-1185">Reference proteome</keyword>
<evidence type="ECO:0000313" key="2">
    <source>
        <dbReference type="EMBL" id="GIX94722.1"/>
    </source>
</evidence>
<evidence type="ECO:0000313" key="3">
    <source>
        <dbReference type="Proteomes" id="UP001054837"/>
    </source>
</evidence>
<evidence type="ECO:0000256" key="1">
    <source>
        <dbReference type="SAM" id="MobiDB-lite"/>
    </source>
</evidence>
<proteinExistence type="predicted"/>
<dbReference type="AlphaFoldDB" id="A0AAV4PHZ6"/>
<protein>
    <submittedName>
        <fullName evidence="2">Uncharacterized protein</fullName>
    </submittedName>
</protein>
<dbReference type="Proteomes" id="UP001054837">
    <property type="component" value="Unassembled WGS sequence"/>
</dbReference>
<dbReference type="EMBL" id="BPLQ01002639">
    <property type="protein sequence ID" value="GIX94722.1"/>
    <property type="molecule type" value="Genomic_DNA"/>
</dbReference>
<organism evidence="2 3">
    <name type="scientific">Caerostris darwini</name>
    <dbReference type="NCBI Taxonomy" id="1538125"/>
    <lineage>
        <taxon>Eukaryota</taxon>
        <taxon>Metazoa</taxon>
        <taxon>Ecdysozoa</taxon>
        <taxon>Arthropoda</taxon>
        <taxon>Chelicerata</taxon>
        <taxon>Arachnida</taxon>
        <taxon>Araneae</taxon>
        <taxon>Araneomorphae</taxon>
        <taxon>Entelegynae</taxon>
        <taxon>Araneoidea</taxon>
        <taxon>Araneidae</taxon>
        <taxon>Caerostris</taxon>
    </lineage>
</organism>
<reference evidence="2 3" key="1">
    <citation type="submission" date="2021-06" db="EMBL/GenBank/DDBJ databases">
        <title>Caerostris darwini draft genome.</title>
        <authorList>
            <person name="Kono N."/>
            <person name="Arakawa K."/>
        </authorList>
    </citation>
    <scope>NUCLEOTIDE SEQUENCE [LARGE SCALE GENOMIC DNA]</scope>
</reference>
<gene>
    <name evidence="2" type="ORF">CDAR_180651</name>
</gene>
<feature type="region of interest" description="Disordered" evidence="1">
    <location>
        <begin position="59"/>
        <end position="78"/>
    </location>
</feature>
<comment type="caution">
    <text evidence="2">The sequence shown here is derived from an EMBL/GenBank/DDBJ whole genome shotgun (WGS) entry which is preliminary data.</text>
</comment>
<sequence>MSAKKETPLSPFTNNPECLFNAVPEQGASLRATRAVPICIITTSILILEDVTVIVNGREIPSPQRSPTPPPRSLPVALTGNEFPPDGILARNVAISFSRDVVCK</sequence>
<name>A0AAV4PHZ6_9ARAC</name>